<dbReference type="Gene3D" id="3.90.480.10">
    <property type="entry name" value="Sulfite Reductase Hemoprotein,Domain 2"/>
    <property type="match status" value="1"/>
</dbReference>
<evidence type="ECO:0000313" key="9">
    <source>
        <dbReference type="EMBL" id="MDX8334966.1"/>
    </source>
</evidence>
<comment type="similarity">
    <text evidence="1">Belongs to the nitrite and sulfite reductase 4Fe-4S domain family.</text>
</comment>
<dbReference type="PANTHER" id="PTHR11493:SF54">
    <property type="entry name" value="ANAEROBIC SULFITE REDUCTASE SUBUNIT C"/>
    <property type="match status" value="1"/>
</dbReference>
<dbReference type="InterPro" id="IPR045854">
    <property type="entry name" value="NO2/SO3_Rdtase_4Fe4S_sf"/>
</dbReference>
<feature type="domain" description="4Fe-4S ferredoxin-type" evidence="8">
    <location>
        <begin position="198"/>
        <end position="227"/>
    </location>
</feature>
<dbReference type="PANTHER" id="PTHR11493">
    <property type="entry name" value="SULFITE REDUCTASE [NADPH] SUBUNIT BETA-RELATED"/>
    <property type="match status" value="1"/>
</dbReference>
<keyword evidence="7" id="KW-0411">Iron-sulfur</keyword>
<dbReference type="Proteomes" id="UP001279681">
    <property type="component" value="Unassembled WGS sequence"/>
</dbReference>
<proteinExistence type="inferred from homology"/>
<keyword evidence="3" id="KW-0349">Heme</keyword>
<dbReference type="InterPro" id="IPR006066">
    <property type="entry name" value="NO2/SO3_Rdtase_FeS/sirohaem_BS"/>
</dbReference>
<dbReference type="InterPro" id="IPR014261">
    <property type="entry name" value="Sulphite_reductase_C"/>
</dbReference>
<keyword evidence="6" id="KW-0408">Iron</keyword>
<organism evidence="9 10">
    <name type="scientific">Candidatus Cetobacterium colombiensis</name>
    <dbReference type="NCBI Taxonomy" id="3073100"/>
    <lineage>
        <taxon>Bacteria</taxon>
        <taxon>Fusobacteriati</taxon>
        <taxon>Fusobacteriota</taxon>
        <taxon>Fusobacteriia</taxon>
        <taxon>Fusobacteriales</taxon>
        <taxon>Fusobacteriaceae</taxon>
        <taxon>Cetobacterium</taxon>
    </lineage>
</organism>
<dbReference type="Gene3D" id="3.30.413.10">
    <property type="entry name" value="Sulfite Reductase Hemoprotein, domain 1"/>
    <property type="match status" value="1"/>
</dbReference>
<dbReference type="InterPro" id="IPR036136">
    <property type="entry name" value="Nit/Sulf_reduc_fer-like_dom_sf"/>
</dbReference>
<dbReference type="NCBIfam" id="TIGR02912">
    <property type="entry name" value="sulfite_red_C"/>
    <property type="match status" value="1"/>
</dbReference>
<name>A0ABU4W610_9FUSO</name>
<evidence type="ECO:0000256" key="3">
    <source>
        <dbReference type="ARBA" id="ARBA00022617"/>
    </source>
</evidence>
<dbReference type="SUPFAM" id="SSF56014">
    <property type="entry name" value="Nitrite and sulphite reductase 4Fe-4S domain-like"/>
    <property type="match status" value="1"/>
</dbReference>
<keyword evidence="4" id="KW-0479">Metal-binding</keyword>
<dbReference type="PROSITE" id="PS00198">
    <property type="entry name" value="4FE4S_FER_1"/>
    <property type="match status" value="1"/>
</dbReference>
<dbReference type="Pfam" id="PF03460">
    <property type="entry name" value="NIR_SIR_ferr"/>
    <property type="match status" value="1"/>
</dbReference>
<dbReference type="EMBL" id="JAVIKH010000001">
    <property type="protein sequence ID" value="MDX8334966.1"/>
    <property type="molecule type" value="Genomic_DNA"/>
</dbReference>
<dbReference type="SUPFAM" id="SSF55124">
    <property type="entry name" value="Nitrite/Sulfite reductase N-terminal domain-like"/>
    <property type="match status" value="1"/>
</dbReference>
<dbReference type="Pfam" id="PF01077">
    <property type="entry name" value="NIR_SIR"/>
    <property type="match status" value="1"/>
</dbReference>
<gene>
    <name evidence="9" type="primary">asrC</name>
    <name evidence="9" type="ORF">RFV38_00385</name>
</gene>
<keyword evidence="5" id="KW-0560">Oxidoreductase</keyword>
<keyword evidence="2" id="KW-0004">4Fe-4S</keyword>
<dbReference type="Gene3D" id="3.30.70.20">
    <property type="match status" value="1"/>
</dbReference>
<dbReference type="PROSITE" id="PS00365">
    <property type="entry name" value="NIR_SIR"/>
    <property type="match status" value="1"/>
</dbReference>
<accession>A0ABU4W610</accession>
<dbReference type="InterPro" id="IPR006067">
    <property type="entry name" value="NO2/SO3_Rdtase_4Fe4S_dom"/>
</dbReference>
<dbReference type="InterPro" id="IPR005117">
    <property type="entry name" value="NiRdtase/SiRdtase_haem-b_fer"/>
</dbReference>
<dbReference type="InterPro" id="IPR017900">
    <property type="entry name" value="4Fe4S_Fe_S_CS"/>
</dbReference>
<dbReference type="PRINTS" id="PR00397">
    <property type="entry name" value="SIROHAEM"/>
</dbReference>
<evidence type="ECO:0000256" key="4">
    <source>
        <dbReference type="ARBA" id="ARBA00022723"/>
    </source>
</evidence>
<evidence type="ECO:0000256" key="5">
    <source>
        <dbReference type="ARBA" id="ARBA00023002"/>
    </source>
</evidence>
<dbReference type="RefSeq" id="WP_320312379.1">
    <property type="nucleotide sequence ID" value="NZ_JAVIKH010000001.1"/>
</dbReference>
<reference evidence="10" key="1">
    <citation type="submission" date="2023-07" db="EMBL/GenBank/DDBJ databases">
        <authorList>
            <person name="Colorado M.A."/>
            <person name="Villamil L.M."/>
            <person name="Melo J.F."/>
            <person name="Rodriguez J.A."/>
            <person name="Ruiz R.Y."/>
        </authorList>
    </citation>
    <scope>NUCLEOTIDE SEQUENCE [LARGE SCALE GENOMIC DNA]</scope>
    <source>
        <strain evidence="10">C33</strain>
    </source>
</reference>
<evidence type="ECO:0000313" key="10">
    <source>
        <dbReference type="Proteomes" id="UP001279681"/>
    </source>
</evidence>
<dbReference type="Pfam" id="PF00037">
    <property type="entry name" value="Fer4"/>
    <property type="match status" value="1"/>
</dbReference>
<protein>
    <submittedName>
        <fullName evidence="9">Sulfite reductase subunit C</fullName>
    </submittedName>
</protein>
<evidence type="ECO:0000256" key="7">
    <source>
        <dbReference type="ARBA" id="ARBA00023014"/>
    </source>
</evidence>
<keyword evidence="10" id="KW-1185">Reference proteome</keyword>
<sequence>MALELSRKSFTKNAYRITKDRKKTALRVRVPGGEITAELLLKVSEVASKYGNGKVHITTRQGFEIKGIDITAIDEVNKEIQSLIDGFEINQPNGEGNGYPAAGTRNITACIGNSVCPKAQYNTTEFARKVEKEVFPNDFHFKIALTGCPNDCIKARMHDFGIIGMAMPLYEKERCVSCGACVKKCKGLSTGALRAENYTVIREHSKCIGCGECVINCPTSAWVRDDKKYYRLAIMGRTGKKNPRLAEDWILWADEESIIKIIKNTYKYVDTYINRALPKEHIGYIVDRTGFNEFKKFALEGVNLEEVAIERNMVNWNGIIYSGAENDIGK</sequence>
<comment type="caution">
    <text evidence="9">The sequence shown here is derived from an EMBL/GenBank/DDBJ whole genome shotgun (WGS) entry which is preliminary data.</text>
</comment>
<dbReference type="PROSITE" id="PS51379">
    <property type="entry name" value="4FE4S_FER_2"/>
    <property type="match status" value="2"/>
</dbReference>
<dbReference type="SUPFAM" id="SSF54862">
    <property type="entry name" value="4Fe-4S ferredoxins"/>
    <property type="match status" value="1"/>
</dbReference>
<evidence type="ECO:0000256" key="6">
    <source>
        <dbReference type="ARBA" id="ARBA00023004"/>
    </source>
</evidence>
<dbReference type="InterPro" id="IPR017896">
    <property type="entry name" value="4Fe4S_Fe-S-bd"/>
</dbReference>
<feature type="domain" description="4Fe-4S ferredoxin-type" evidence="8">
    <location>
        <begin position="166"/>
        <end position="196"/>
    </location>
</feature>
<dbReference type="InterPro" id="IPR045169">
    <property type="entry name" value="NO2/SO3_Rdtase_4Fe4S_prot"/>
</dbReference>
<evidence type="ECO:0000256" key="2">
    <source>
        <dbReference type="ARBA" id="ARBA00022485"/>
    </source>
</evidence>
<evidence type="ECO:0000259" key="8">
    <source>
        <dbReference type="PROSITE" id="PS51379"/>
    </source>
</evidence>
<evidence type="ECO:0000256" key="1">
    <source>
        <dbReference type="ARBA" id="ARBA00010429"/>
    </source>
</evidence>